<evidence type="ECO:0000256" key="4">
    <source>
        <dbReference type="ARBA" id="ARBA00022679"/>
    </source>
</evidence>
<dbReference type="SMART" id="SM00387">
    <property type="entry name" value="HATPase_c"/>
    <property type="match status" value="1"/>
</dbReference>
<dbReference type="InterPro" id="IPR004358">
    <property type="entry name" value="Sig_transdc_His_kin-like_C"/>
</dbReference>
<keyword evidence="3" id="KW-0597">Phosphoprotein</keyword>
<dbReference type="InterPro" id="IPR036890">
    <property type="entry name" value="HATPase_C_sf"/>
</dbReference>
<evidence type="ECO:0000256" key="6">
    <source>
        <dbReference type="ARBA" id="ARBA00022777"/>
    </source>
</evidence>
<dbReference type="InterPro" id="IPR035965">
    <property type="entry name" value="PAS-like_dom_sf"/>
</dbReference>
<dbReference type="PANTHER" id="PTHR41523">
    <property type="entry name" value="TWO-COMPONENT SYSTEM SENSOR PROTEIN"/>
    <property type="match status" value="1"/>
</dbReference>
<dbReference type="Pfam" id="PF12282">
    <property type="entry name" value="GAF_PdtaS"/>
    <property type="match status" value="1"/>
</dbReference>
<dbReference type="Pfam" id="PF02518">
    <property type="entry name" value="HATPase_c"/>
    <property type="match status" value="1"/>
</dbReference>
<dbReference type="EC" id="2.7.13.3" evidence="2"/>
<dbReference type="SUPFAM" id="SSF55874">
    <property type="entry name" value="ATPase domain of HSP90 chaperone/DNA topoisomerase II/histidine kinase"/>
    <property type="match status" value="1"/>
</dbReference>
<dbReference type="GO" id="GO:0000160">
    <property type="term" value="P:phosphorelay signal transduction system"/>
    <property type="evidence" value="ECO:0007669"/>
    <property type="project" value="UniProtKB-KW"/>
</dbReference>
<feature type="region of interest" description="Disordered" evidence="9">
    <location>
        <begin position="473"/>
        <end position="495"/>
    </location>
</feature>
<keyword evidence="4" id="KW-0808">Transferase</keyword>
<dbReference type="PROSITE" id="PS50109">
    <property type="entry name" value="HIS_KIN"/>
    <property type="match status" value="1"/>
</dbReference>
<protein>
    <recommendedName>
        <fullName evidence="2">histidine kinase</fullName>
        <ecNumber evidence="2">2.7.13.3</ecNumber>
    </recommendedName>
</protein>
<name>A0A5Q6S0T9_9ACTN</name>
<sequence length="495" mass="53683">MPSLDDVASHQTSLDAADMEWLHQLVADWQILSDLSFADLVLWLPDAEGKGFWAGAQMRPTTGVTAHLDDVVGDFVPRNRRPTIDAAYRDGRVVREGDPEWRDDIPVRLETIPVRRAGNVIAVIARSTNLLGVRTPSRLELAYLSMADDLTEMISEGAFPLSGEQSDLSHSPRVGDGLIRTDADGCVVYASPNGVSAFRRLGVTGDLEGADLTEVARALIAAPNRPTDQAIRPALTGRGGTEAELENGDASLSLRSIPLWSSGQPSGALVLLRDVTELRRRERELMSKEATIREIHHRVKNNLQTVQALLRLQARRTEPGAGREGLEEAVRRIESIAVVHETLSRAFDDMVQFDEVADRLRTMVAEVASAARSVTTERVGAFGELPAEIATPLAMVLTELIQNAAEHAFGEEERGHVVLEVRRRGDRLDISVLDDGVGLPSGFDPRNTTSLGVSIVTTLVESELGGVLSFGPRHPNTGGGGTRVRVEVPLSGRGR</sequence>
<dbReference type="RefSeq" id="WP_149769358.1">
    <property type="nucleotide sequence ID" value="NZ_VDFQ02000002.1"/>
</dbReference>
<dbReference type="GO" id="GO:0005524">
    <property type="term" value="F:ATP binding"/>
    <property type="evidence" value="ECO:0007669"/>
    <property type="project" value="UniProtKB-KW"/>
</dbReference>
<dbReference type="PANTHER" id="PTHR41523:SF8">
    <property type="entry name" value="ETHYLENE RESPONSE SENSOR PROTEIN"/>
    <property type="match status" value="1"/>
</dbReference>
<dbReference type="Gene3D" id="3.30.565.10">
    <property type="entry name" value="Histidine kinase-like ATPase, C-terminal domain"/>
    <property type="match status" value="1"/>
</dbReference>
<evidence type="ECO:0000313" key="12">
    <source>
        <dbReference type="Proteomes" id="UP000307768"/>
    </source>
</evidence>
<proteinExistence type="predicted"/>
<dbReference type="OrthoDB" id="9767435at2"/>
<dbReference type="Gene3D" id="3.30.450.280">
    <property type="entry name" value="GAF domain"/>
    <property type="match status" value="1"/>
</dbReference>
<evidence type="ECO:0000313" key="11">
    <source>
        <dbReference type="EMBL" id="KAA1423839.1"/>
    </source>
</evidence>
<evidence type="ECO:0000256" key="8">
    <source>
        <dbReference type="ARBA" id="ARBA00023012"/>
    </source>
</evidence>
<evidence type="ECO:0000256" key="9">
    <source>
        <dbReference type="SAM" id="MobiDB-lite"/>
    </source>
</evidence>
<keyword evidence="7" id="KW-0067">ATP-binding</keyword>
<gene>
    <name evidence="11" type="ORF">FE697_009770</name>
</gene>
<evidence type="ECO:0000256" key="2">
    <source>
        <dbReference type="ARBA" id="ARBA00012438"/>
    </source>
</evidence>
<dbReference type="Gene3D" id="3.30.450.20">
    <property type="entry name" value="PAS domain"/>
    <property type="match status" value="1"/>
</dbReference>
<dbReference type="Proteomes" id="UP000307768">
    <property type="component" value="Unassembled WGS sequence"/>
</dbReference>
<evidence type="ECO:0000259" key="10">
    <source>
        <dbReference type="PROSITE" id="PS50109"/>
    </source>
</evidence>
<comment type="caution">
    <text evidence="11">The sequence shown here is derived from an EMBL/GenBank/DDBJ whole genome shotgun (WGS) entry which is preliminary data.</text>
</comment>
<feature type="domain" description="Histidine kinase" evidence="10">
    <location>
        <begin position="294"/>
        <end position="492"/>
    </location>
</feature>
<dbReference type="SUPFAM" id="SSF55785">
    <property type="entry name" value="PYP-like sensor domain (PAS domain)"/>
    <property type="match status" value="1"/>
</dbReference>
<keyword evidence="6" id="KW-0418">Kinase</keyword>
<dbReference type="PRINTS" id="PR00344">
    <property type="entry name" value="BCTRLSENSOR"/>
</dbReference>
<keyword evidence="8" id="KW-0902">Two-component regulatory system</keyword>
<dbReference type="Pfam" id="PF07568">
    <property type="entry name" value="HisKA_2"/>
    <property type="match status" value="1"/>
</dbReference>
<dbReference type="InterPro" id="IPR005467">
    <property type="entry name" value="His_kinase_dom"/>
</dbReference>
<dbReference type="InterPro" id="IPR011495">
    <property type="entry name" value="Sig_transdc_His_kin_sub2_dim/P"/>
</dbReference>
<evidence type="ECO:0000256" key="7">
    <source>
        <dbReference type="ARBA" id="ARBA00022840"/>
    </source>
</evidence>
<dbReference type="InterPro" id="IPR022066">
    <property type="entry name" value="PdtaS_GAF"/>
</dbReference>
<evidence type="ECO:0000256" key="5">
    <source>
        <dbReference type="ARBA" id="ARBA00022741"/>
    </source>
</evidence>
<evidence type="ECO:0000256" key="3">
    <source>
        <dbReference type="ARBA" id="ARBA00022553"/>
    </source>
</evidence>
<organism evidence="11 12">
    <name type="scientific">Mumia zhuanghuii</name>
    <dbReference type="NCBI Taxonomy" id="2585211"/>
    <lineage>
        <taxon>Bacteria</taxon>
        <taxon>Bacillati</taxon>
        <taxon>Actinomycetota</taxon>
        <taxon>Actinomycetes</taxon>
        <taxon>Propionibacteriales</taxon>
        <taxon>Nocardioidaceae</taxon>
        <taxon>Mumia</taxon>
    </lineage>
</organism>
<dbReference type="EMBL" id="VDFQ02000002">
    <property type="protein sequence ID" value="KAA1423839.1"/>
    <property type="molecule type" value="Genomic_DNA"/>
</dbReference>
<dbReference type="InterPro" id="IPR003594">
    <property type="entry name" value="HATPase_dom"/>
</dbReference>
<comment type="catalytic activity">
    <reaction evidence="1">
        <text>ATP + protein L-histidine = ADP + protein N-phospho-L-histidine.</text>
        <dbReference type="EC" id="2.7.13.3"/>
    </reaction>
</comment>
<dbReference type="GO" id="GO:0004673">
    <property type="term" value="F:protein histidine kinase activity"/>
    <property type="evidence" value="ECO:0007669"/>
    <property type="project" value="UniProtKB-EC"/>
</dbReference>
<evidence type="ECO:0000256" key="1">
    <source>
        <dbReference type="ARBA" id="ARBA00000085"/>
    </source>
</evidence>
<reference evidence="11 12" key="1">
    <citation type="submission" date="2019-09" db="EMBL/GenBank/DDBJ databases">
        <title>Mumia zhuanghuii sp. nov. isolated from the intestinal contents of plateau pika (Ochotona curzoniae) in the Qinghai-Tibet plateau of China.</title>
        <authorList>
            <person name="Tian Z."/>
        </authorList>
    </citation>
    <scope>NUCLEOTIDE SEQUENCE [LARGE SCALE GENOMIC DNA]</scope>
    <source>
        <strain evidence="12">350</strain>
    </source>
</reference>
<keyword evidence="5" id="KW-0547">Nucleotide-binding</keyword>
<accession>A0A5Q6S0T9</accession>
<dbReference type="InterPro" id="IPR038424">
    <property type="entry name" value="H_kinase_PdtaS_GAF_sf"/>
</dbReference>
<dbReference type="AlphaFoldDB" id="A0A5Q6S0T9"/>